<gene>
    <name evidence="6" type="ORF">SAMN05216553_11966</name>
</gene>
<dbReference type="InterPro" id="IPR041472">
    <property type="entry name" value="BL00235/CARNS1_N"/>
</dbReference>
<evidence type="ECO:0000256" key="1">
    <source>
        <dbReference type="ARBA" id="ARBA00022598"/>
    </source>
</evidence>
<dbReference type="Pfam" id="PF18603">
    <property type="entry name" value="LAL_C2"/>
    <property type="match status" value="1"/>
</dbReference>
<dbReference type="GO" id="GO:0046872">
    <property type="term" value="F:metal ion binding"/>
    <property type="evidence" value="ECO:0007669"/>
    <property type="project" value="InterPro"/>
</dbReference>
<dbReference type="Gene3D" id="3.40.50.20">
    <property type="match status" value="2"/>
</dbReference>
<dbReference type="GO" id="GO:0016874">
    <property type="term" value="F:ligase activity"/>
    <property type="evidence" value="ECO:0007669"/>
    <property type="project" value="UniProtKB-KW"/>
</dbReference>
<dbReference type="GO" id="GO:0005524">
    <property type="term" value="F:ATP binding"/>
    <property type="evidence" value="ECO:0007669"/>
    <property type="project" value="UniProtKB-UniRule"/>
</dbReference>
<sequence length="809" mass="86918">MAVKSIGDAHVVVLNRWRDSFAEYARYLDHDIARVTYVTTDVGRAAVPANAREVVIVEDLLDHAAVRVALEPAVRAHGRPEAVVALQESDFAVAAALREEFSSQGRKSADLHHFLDKHAMLLAAQRTGVPVPRFELVTGSAGLTAFAAESGWPVVVKSLQGRASTGVRRLGSPDAVALLDLPLDAEHPLVVQEHLPHRVFHADGVHLGGGVLGPWRLNAYQNVPGAAAFGPLAFALGEPVGSVEIDDPALLAEAEKFLRVLVPGMSADPWVFHLELFLTPDGEFVFLEVGCRPGGGEIPFVWRDVHGVDLMECEFSLQCGEVPDLAPFGDDEPVAGCLHVPLDRPAPCRVVTATSMVSEDGPYSEAIPSAGSVIPRTSGSYEFVGGRFRHRGTSTAEVAARVMATAANYRLVTEPVRVAVIGGRVEMLQAAADLGLDVTLVHFPDRCDPRSDALCENVFRVDLIAEPDRVVDLLRREHAERPFTRVLTLTEPGLLPAARLNAEWGLGGNSVETVRLLKDKALMRDRLAEAGLSPVRYRSVRSAEELTAFLDELDGVPAVVKPLDSGGSDGVTMIATPRDVPRAWRQVEESGRTVVLAEEYLDGPEISVEAFSHDGVHTVVALTDKFLGTGFIEVGHAVPADLAEPVRRQVCELTVALLDAVGLVEGPTHTEIKLTRRGPRVVESHNRVGGDYIPDLVRLVHGVDLVRLAVGVPLGLMAWRPEPRQAEGGAAVRFLLAEPGTVTEVTAPEMPDPAVSLTLTAKPGTEVPPLRWSDDRVCGHVIATGATARDAVARCAETVSRVRISTRAD</sequence>
<evidence type="ECO:0000259" key="5">
    <source>
        <dbReference type="PROSITE" id="PS50975"/>
    </source>
</evidence>
<keyword evidence="7" id="KW-1185">Reference proteome</keyword>
<dbReference type="Gene3D" id="3.30.1490.20">
    <property type="entry name" value="ATP-grasp fold, A domain"/>
    <property type="match status" value="1"/>
</dbReference>
<dbReference type="PANTHER" id="PTHR43585:SF2">
    <property type="entry name" value="ATP-GRASP ENZYME FSQD"/>
    <property type="match status" value="1"/>
</dbReference>
<dbReference type="RefSeq" id="WP_218133983.1">
    <property type="nucleotide sequence ID" value="NZ_FNCC01000019.1"/>
</dbReference>
<keyword evidence="3 4" id="KW-0067">ATP-binding</keyword>
<accession>A0A1G8BH00</accession>
<dbReference type="AlphaFoldDB" id="A0A1G8BH00"/>
<dbReference type="Gene3D" id="3.30.470.20">
    <property type="entry name" value="ATP-grasp fold, B domain"/>
    <property type="match status" value="2"/>
</dbReference>
<dbReference type="SMART" id="SM01209">
    <property type="entry name" value="GARS_A"/>
    <property type="match status" value="1"/>
</dbReference>
<dbReference type="PANTHER" id="PTHR43585">
    <property type="entry name" value="FUMIPYRROLE BIOSYNTHESIS PROTEIN C"/>
    <property type="match status" value="1"/>
</dbReference>
<evidence type="ECO:0000313" key="6">
    <source>
        <dbReference type="EMBL" id="SDH32516.1"/>
    </source>
</evidence>
<name>A0A1G8BH00_9PSEU</name>
<dbReference type="EMBL" id="FNCC01000019">
    <property type="protein sequence ID" value="SDH32516.1"/>
    <property type="molecule type" value="Genomic_DNA"/>
</dbReference>
<organism evidence="6 7">
    <name type="scientific">Lentzea fradiae</name>
    <dbReference type="NCBI Taxonomy" id="200378"/>
    <lineage>
        <taxon>Bacteria</taxon>
        <taxon>Bacillati</taxon>
        <taxon>Actinomycetota</taxon>
        <taxon>Actinomycetes</taxon>
        <taxon>Pseudonocardiales</taxon>
        <taxon>Pseudonocardiaceae</taxon>
        <taxon>Lentzea</taxon>
    </lineage>
</organism>
<dbReference type="Proteomes" id="UP000199623">
    <property type="component" value="Unassembled WGS sequence"/>
</dbReference>
<dbReference type="InterPro" id="IPR013815">
    <property type="entry name" value="ATP_grasp_subdomain_1"/>
</dbReference>
<proteinExistence type="predicted"/>
<dbReference type="InterPro" id="IPR052032">
    <property type="entry name" value="ATP-dep_AA_Ligase"/>
</dbReference>
<dbReference type="InterPro" id="IPR040570">
    <property type="entry name" value="LAL_C2"/>
</dbReference>
<protein>
    <submittedName>
        <fullName evidence="6">ATP-grasp domain-containing protein</fullName>
    </submittedName>
</protein>
<dbReference type="Pfam" id="PF18130">
    <property type="entry name" value="ATPgrasp_N"/>
    <property type="match status" value="1"/>
</dbReference>
<dbReference type="PROSITE" id="PS50975">
    <property type="entry name" value="ATP_GRASP"/>
    <property type="match status" value="2"/>
</dbReference>
<dbReference type="SUPFAM" id="SSF56059">
    <property type="entry name" value="Glutathione synthetase ATP-binding domain-like"/>
    <property type="match status" value="2"/>
</dbReference>
<keyword evidence="2 4" id="KW-0547">Nucleotide-binding</keyword>
<evidence type="ECO:0000313" key="7">
    <source>
        <dbReference type="Proteomes" id="UP000199623"/>
    </source>
</evidence>
<keyword evidence="1" id="KW-0436">Ligase</keyword>
<evidence type="ECO:0000256" key="3">
    <source>
        <dbReference type="ARBA" id="ARBA00022840"/>
    </source>
</evidence>
<evidence type="ECO:0000256" key="2">
    <source>
        <dbReference type="ARBA" id="ARBA00022741"/>
    </source>
</evidence>
<dbReference type="Pfam" id="PF13535">
    <property type="entry name" value="ATP-grasp_4"/>
    <property type="match status" value="1"/>
</dbReference>
<evidence type="ECO:0000256" key="4">
    <source>
        <dbReference type="PROSITE-ProRule" id="PRU00409"/>
    </source>
</evidence>
<feature type="domain" description="ATP-grasp" evidence="5">
    <location>
        <begin position="121"/>
        <end position="319"/>
    </location>
</feature>
<feature type="domain" description="ATP-grasp" evidence="5">
    <location>
        <begin position="524"/>
        <end position="714"/>
    </location>
</feature>
<dbReference type="InterPro" id="IPR011761">
    <property type="entry name" value="ATP-grasp"/>
</dbReference>
<dbReference type="STRING" id="200378.SAMN05216553_11966"/>
<reference evidence="7" key="1">
    <citation type="submission" date="2016-10" db="EMBL/GenBank/DDBJ databases">
        <authorList>
            <person name="Varghese N."/>
            <person name="Submissions S."/>
        </authorList>
    </citation>
    <scope>NUCLEOTIDE SEQUENCE [LARGE SCALE GENOMIC DNA]</scope>
    <source>
        <strain evidence="7">CGMCC 4.3506</strain>
    </source>
</reference>